<name>A0A974HZA6_XENLA</name>
<evidence type="ECO:0000256" key="1">
    <source>
        <dbReference type="SAM" id="Coils"/>
    </source>
</evidence>
<protein>
    <recommendedName>
        <fullName evidence="4">EF-hand domain-containing protein</fullName>
    </recommendedName>
</protein>
<feature type="coiled-coil region" evidence="1">
    <location>
        <begin position="107"/>
        <end position="137"/>
    </location>
</feature>
<dbReference type="EMBL" id="CM004468">
    <property type="protein sequence ID" value="OCT96047.1"/>
    <property type="molecule type" value="Genomic_DNA"/>
</dbReference>
<dbReference type="Proteomes" id="UP000694892">
    <property type="component" value="Chromosome 2L"/>
</dbReference>
<reference evidence="3" key="1">
    <citation type="journal article" date="2016" name="Nature">
        <title>Genome evolution in the allotetraploid frog Xenopus laevis.</title>
        <authorList>
            <person name="Session A.M."/>
            <person name="Uno Y."/>
            <person name="Kwon T."/>
            <person name="Chapman J.A."/>
            <person name="Toyoda A."/>
            <person name="Takahashi S."/>
            <person name="Fukui A."/>
            <person name="Hikosaka A."/>
            <person name="Suzuki A."/>
            <person name="Kondo M."/>
            <person name="van Heeringen S.J."/>
            <person name="Quigley I."/>
            <person name="Heinz S."/>
            <person name="Ogino H."/>
            <person name="Ochi H."/>
            <person name="Hellsten U."/>
            <person name="Lyons J.B."/>
            <person name="Simakov O."/>
            <person name="Putnam N."/>
            <person name="Stites J."/>
            <person name="Kuroki Y."/>
            <person name="Tanaka T."/>
            <person name="Michiue T."/>
            <person name="Watanabe M."/>
            <person name="Bogdanovic O."/>
            <person name="Lister R."/>
            <person name="Georgiou G."/>
            <person name="Paranjpe S.S."/>
            <person name="van Kruijsbergen I."/>
            <person name="Shu S."/>
            <person name="Carlson J."/>
            <person name="Kinoshita T."/>
            <person name="Ohta Y."/>
            <person name="Mawaribuchi S."/>
            <person name="Jenkins J."/>
            <person name="Grimwood J."/>
            <person name="Schmutz J."/>
            <person name="Mitros T."/>
            <person name="Mozaffari S.V."/>
            <person name="Suzuki Y."/>
            <person name="Haramoto Y."/>
            <person name="Yamamoto T.S."/>
            <person name="Takagi C."/>
            <person name="Heald R."/>
            <person name="Miller K."/>
            <person name="Haudenschild C."/>
            <person name="Kitzman J."/>
            <person name="Nakayama T."/>
            <person name="Izutsu Y."/>
            <person name="Robert J."/>
            <person name="Fortriede J."/>
            <person name="Burns K."/>
            <person name="Lotay V."/>
            <person name="Karimi K."/>
            <person name="Yasuoka Y."/>
            <person name="Dichmann D.S."/>
            <person name="Flajnik M.F."/>
            <person name="Houston D.W."/>
            <person name="Shendure J."/>
            <person name="DuPasquier L."/>
            <person name="Vize P.D."/>
            <person name="Zorn A.M."/>
            <person name="Ito M."/>
            <person name="Marcotte E.M."/>
            <person name="Wallingford J.B."/>
            <person name="Ito Y."/>
            <person name="Asashima M."/>
            <person name="Ueno N."/>
            <person name="Matsuda Y."/>
            <person name="Veenstra G.J."/>
            <person name="Fujiyama A."/>
            <person name="Harland R.M."/>
            <person name="Taira M."/>
            <person name="Rokhsar D.S."/>
        </authorList>
    </citation>
    <scope>NUCLEOTIDE SEQUENCE [LARGE SCALE GENOMIC DNA]</scope>
    <source>
        <strain evidence="3">J</strain>
    </source>
</reference>
<keyword evidence="1" id="KW-0175">Coiled coil</keyword>
<proteinExistence type="predicted"/>
<gene>
    <name evidence="2" type="ORF">XELAEV_18013729mg</name>
</gene>
<dbReference type="AlphaFoldDB" id="A0A974HZA6"/>
<evidence type="ECO:0000313" key="3">
    <source>
        <dbReference type="Proteomes" id="UP000694892"/>
    </source>
</evidence>
<accession>A0A974HZA6</accession>
<evidence type="ECO:0000313" key="2">
    <source>
        <dbReference type="EMBL" id="OCT96047.1"/>
    </source>
</evidence>
<evidence type="ECO:0008006" key="4">
    <source>
        <dbReference type="Google" id="ProtNLM"/>
    </source>
</evidence>
<organism evidence="2 3">
    <name type="scientific">Xenopus laevis</name>
    <name type="common">African clawed frog</name>
    <dbReference type="NCBI Taxonomy" id="8355"/>
    <lineage>
        <taxon>Eukaryota</taxon>
        <taxon>Metazoa</taxon>
        <taxon>Chordata</taxon>
        <taxon>Craniata</taxon>
        <taxon>Vertebrata</taxon>
        <taxon>Euteleostomi</taxon>
        <taxon>Amphibia</taxon>
        <taxon>Batrachia</taxon>
        <taxon>Anura</taxon>
        <taxon>Pipoidea</taxon>
        <taxon>Pipidae</taxon>
        <taxon>Xenopodinae</taxon>
        <taxon>Xenopus</taxon>
        <taxon>Xenopus</taxon>
    </lineage>
</organism>
<sequence length="166" mass="19143">MSIQKKVRPSSALGKLETYNVPSLFGEIRQTSCKINGVQQRAKTALGASKSHTAPPNRFIEECNDLHVDLPDWLEKELIRRKQRRHSLGLVENVTEKESLQNQSDPMRNLRKEKMERQVTLKQLKKLKDAFEELESNGQQSLDMDKFKWVLKKCTGLTVSTMDTIF</sequence>